<accession>A0A7C9EJ21</accession>
<evidence type="ECO:0000256" key="3">
    <source>
        <dbReference type="ARBA" id="ARBA00022692"/>
    </source>
</evidence>
<dbReference type="InterPro" id="IPR002781">
    <property type="entry name" value="TM_pro_TauE-like"/>
</dbReference>
<dbReference type="Pfam" id="PF01925">
    <property type="entry name" value="TauE"/>
    <property type="match status" value="2"/>
</dbReference>
<evidence type="ECO:0000256" key="4">
    <source>
        <dbReference type="ARBA" id="ARBA00022989"/>
    </source>
</evidence>
<dbReference type="EMBL" id="GISG01250003">
    <property type="protein sequence ID" value="MBA4671181.1"/>
    <property type="molecule type" value="Transcribed_RNA"/>
</dbReference>
<dbReference type="PANTHER" id="PTHR14255">
    <property type="entry name" value="CEREBLON"/>
    <property type="match status" value="1"/>
</dbReference>
<dbReference type="AlphaFoldDB" id="A0A7C9EJ21"/>
<evidence type="ECO:0000256" key="1">
    <source>
        <dbReference type="ARBA" id="ARBA00004141"/>
    </source>
</evidence>
<keyword evidence="4 6" id="KW-1133">Transmembrane helix</keyword>
<comment type="subcellular location">
    <subcellularLocation>
        <location evidence="1">Membrane</location>
        <topology evidence="1">Multi-pass membrane protein</topology>
    </subcellularLocation>
</comment>
<dbReference type="GO" id="GO:0016020">
    <property type="term" value="C:membrane"/>
    <property type="evidence" value="ECO:0007669"/>
    <property type="project" value="UniProtKB-SubCell"/>
</dbReference>
<feature type="transmembrane region" description="Helical" evidence="6">
    <location>
        <begin position="271"/>
        <end position="294"/>
    </location>
</feature>
<evidence type="ECO:0000256" key="2">
    <source>
        <dbReference type="ARBA" id="ARBA00009142"/>
    </source>
</evidence>
<evidence type="ECO:0000256" key="6">
    <source>
        <dbReference type="SAM" id="Phobius"/>
    </source>
</evidence>
<organism evidence="7">
    <name type="scientific">Opuntia streptacantha</name>
    <name type="common">Prickly pear cactus</name>
    <name type="synonym">Opuntia cardona</name>
    <dbReference type="NCBI Taxonomy" id="393608"/>
    <lineage>
        <taxon>Eukaryota</taxon>
        <taxon>Viridiplantae</taxon>
        <taxon>Streptophyta</taxon>
        <taxon>Embryophyta</taxon>
        <taxon>Tracheophyta</taxon>
        <taxon>Spermatophyta</taxon>
        <taxon>Magnoliopsida</taxon>
        <taxon>eudicotyledons</taxon>
        <taxon>Gunneridae</taxon>
        <taxon>Pentapetalae</taxon>
        <taxon>Caryophyllales</taxon>
        <taxon>Cactineae</taxon>
        <taxon>Cactaceae</taxon>
        <taxon>Opuntioideae</taxon>
        <taxon>Opuntia</taxon>
    </lineage>
</organism>
<reference evidence="7" key="2">
    <citation type="submission" date="2020-07" db="EMBL/GenBank/DDBJ databases">
        <authorList>
            <person name="Vera ALvarez R."/>
            <person name="Arias-Moreno D.M."/>
            <person name="Jimenez-Jacinto V."/>
            <person name="Jimenez-Bremont J.F."/>
            <person name="Swaminathan K."/>
            <person name="Moose S.P."/>
            <person name="Guerrero-Gonzalez M.L."/>
            <person name="Marino-Ramirez L."/>
            <person name="Landsman D."/>
            <person name="Rodriguez-Kessler M."/>
            <person name="Delgado-Sanchez P."/>
        </authorList>
    </citation>
    <scope>NUCLEOTIDE SEQUENCE</scope>
    <source>
        <tissue evidence="7">Cladode</tissue>
    </source>
</reference>
<feature type="transmembrane region" description="Helical" evidence="6">
    <location>
        <begin position="244"/>
        <end position="265"/>
    </location>
</feature>
<proteinExistence type="inferred from homology"/>
<feature type="transmembrane region" description="Helical" evidence="6">
    <location>
        <begin position="315"/>
        <end position="341"/>
    </location>
</feature>
<evidence type="ECO:0000313" key="7">
    <source>
        <dbReference type="EMBL" id="MBA4671181.1"/>
    </source>
</evidence>
<dbReference type="PANTHER" id="PTHR14255:SF31">
    <property type="entry name" value="SULFITE EXPORTER TAUE_SAFE FAMILY PROTEIN 3-LIKE"/>
    <property type="match status" value="1"/>
</dbReference>
<feature type="transmembrane region" description="Helical" evidence="6">
    <location>
        <begin position="353"/>
        <end position="376"/>
    </location>
</feature>
<reference evidence="7" key="1">
    <citation type="journal article" date="2013" name="J. Plant Res.">
        <title>Effect of fungi and light on seed germination of three Opuntia species from semiarid lands of central Mexico.</title>
        <authorList>
            <person name="Delgado-Sanchez P."/>
            <person name="Jimenez-Bremont J.F."/>
            <person name="Guerrero-Gonzalez Mde L."/>
            <person name="Flores J."/>
        </authorList>
    </citation>
    <scope>NUCLEOTIDE SEQUENCE</scope>
    <source>
        <tissue evidence="7">Cladode</tissue>
    </source>
</reference>
<feature type="transmembrane region" description="Helical" evidence="6">
    <location>
        <begin position="20"/>
        <end position="52"/>
    </location>
</feature>
<dbReference type="GO" id="GO:0016567">
    <property type="term" value="P:protein ubiquitination"/>
    <property type="evidence" value="ECO:0007669"/>
    <property type="project" value="TreeGrafter"/>
</dbReference>
<protein>
    <recommendedName>
        <fullName evidence="8">Sulfite exporter TauE/SafE family protein</fullName>
    </recommendedName>
</protein>
<sequence>MSSYHHVWPDLEFGWKVVVGSIVAFLGAAMGSVGGVGGGAIFVPMLVLIIGFDPKSSAAVSKCMIMGTAGSTVYYNLRRRHPTLNLPLIDYDLALLFQPMLMVGISVGVAFNIVFADWMITVLLIILFIVNSTRSFIKGTETWRKETLAKQEATNQQESDDKQVGQCMVFLKNSSHCSVQSSVQLSVTEVTERFEESKLGETENEAMLLLNKNDSGGGSVSVHIGPDASPHEITILNNIKWKQLSLLVFVWVAFFAVQIMKTAVVTCSTDYWILNSLQVIIGSSVAVYQAVCLYKGTAAITSCGRQITHWTVSQILVYFFGGILAGTIGGLLGIGGGTILTPLFLELGVPPQVASATSAISMLFSSSMSVVQYFILKRFPIPYSAYLCSVAAVAALTGQHVVSKIIAMIGRTSIIIFILAFTIFVSALCLGGVGITRMIHELRNHEYMGFESMCH</sequence>
<keyword evidence="3 6" id="KW-0812">Transmembrane</keyword>
<dbReference type="GO" id="GO:0031464">
    <property type="term" value="C:Cul4A-RING E3 ubiquitin ligase complex"/>
    <property type="evidence" value="ECO:0007669"/>
    <property type="project" value="TreeGrafter"/>
</dbReference>
<evidence type="ECO:0000256" key="5">
    <source>
        <dbReference type="ARBA" id="ARBA00023136"/>
    </source>
</evidence>
<feature type="transmembrane region" description="Helical" evidence="6">
    <location>
        <begin position="97"/>
        <end position="130"/>
    </location>
</feature>
<evidence type="ECO:0008006" key="8">
    <source>
        <dbReference type="Google" id="ProtNLM"/>
    </source>
</evidence>
<feature type="transmembrane region" description="Helical" evidence="6">
    <location>
        <begin position="383"/>
        <end position="402"/>
    </location>
</feature>
<comment type="similarity">
    <text evidence="2">Belongs to the 4-toluene sulfonate uptake permease (TSUP) (TC 2.A.102) family.</text>
</comment>
<feature type="transmembrane region" description="Helical" evidence="6">
    <location>
        <begin position="414"/>
        <end position="435"/>
    </location>
</feature>
<name>A0A7C9EJ21_OPUST</name>
<keyword evidence="5 6" id="KW-0472">Membrane</keyword>